<dbReference type="OrthoDB" id="10358668at2759"/>
<accession>A0A9P0QQK6</accession>
<organism evidence="1 2">
    <name type="scientific">[Candida] railenensis</name>
    <dbReference type="NCBI Taxonomy" id="45579"/>
    <lineage>
        <taxon>Eukaryota</taxon>
        <taxon>Fungi</taxon>
        <taxon>Dikarya</taxon>
        <taxon>Ascomycota</taxon>
        <taxon>Saccharomycotina</taxon>
        <taxon>Pichiomycetes</taxon>
        <taxon>Debaryomycetaceae</taxon>
        <taxon>Kurtzmaniella</taxon>
    </lineage>
</organism>
<name>A0A9P0QQK6_9ASCO</name>
<dbReference type="Proteomes" id="UP000837801">
    <property type="component" value="Unassembled WGS sequence"/>
</dbReference>
<dbReference type="EMBL" id="CAKXYY010000012">
    <property type="protein sequence ID" value="CAH2353692.1"/>
    <property type="molecule type" value="Genomic_DNA"/>
</dbReference>
<gene>
    <name evidence="1" type="ORF">CLIB1423_12S00826</name>
</gene>
<protein>
    <submittedName>
        <fullName evidence="1">Uncharacterized protein</fullName>
    </submittedName>
</protein>
<dbReference type="AlphaFoldDB" id="A0A9P0QQK6"/>
<proteinExistence type="predicted"/>
<evidence type="ECO:0000313" key="2">
    <source>
        <dbReference type="Proteomes" id="UP000837801"/>
    </source>
</evidence>
<comment type="caution">
    <text evidence="1">The sequence shown here is derived from an EMBL/GenBank/DDBJ whole genome shotgun (WGS) entry which is preliminary data.</text>
</comment>
<sequence length="210" mass="24045">MIYYYQNDIPFIEFANKLSSNGVESSIIIMDPALYNSSFELEPKFATVKNTHQMEHVNVILIEKLSELTDLLEQTIRGKSGPLFSSSIVGIFDIFSGFLSFGTAIETSYFLDYKDYSAKTLNYICNLLYNVSYYRGVNIYISDRGNELITLDEPTLISRHPLIWNSKLPSTNTTSLQKENDIDNELKKSVVEVPLEFVLSKWISEVTYLQ</sequence>
<evidence type="ECO:0000313" key="1">
    <source>
        <dbReference type="EMBL" id="CAH2353692.1"/>
    </source>
</evidence>
<keyword evidence="2" id="KW-1185">Reference proteome</keyword>
<reference evidence="1" key="1">
    <citation type="submission" date="2022-03" db="EMBL/GenBank/DDBJ databases">
        <authorList>
            <person name="Legras J.-L."/>
            <person name="Devillers H."/>
            <person name="Grondin C."/>
        </authorList>
    </citation>
    <scope>NUCLEOTIDE SEQUENCE</scope>
    <source>
        <strain evidence="1">CLIB 1423</strain>
    </source>
</reference>